<keyword evidence="1" id="KW-0812">Transmembrane</keyword>
<dbReference type="Proteomes" id="UP000510643">
    <property type="component" value="Chromosome"/>
</dbReference>
<dbReference type="EMBL" id="CP040908">
    <property type="protein sequence ID" value="QLL57126.1"/>
    <property type="molecule type" value="Genomic_DNA"/>
</dbReference>
<dbReference type="STRING" id="343874.GCA_000805695_00269"/>
<dbReference type="GeneID" id="78400413"/>
<dbReference type="EMBL" id="RHPO01000046">
    <property type="protein sequence ID" value="RRT88018.1"/>
    <property type="molecule type" value="Genomic_DNA"/>
</dbReference>
<reference evidence="3 6" key="2">
    <citation type="submission" date="2018-10" db="EMBL/GenBank/DDBJ databases">
        <title>Transmission dynamics of multidrug resistant bacteria on intensive care unit surfaces.</title>
        <authorList>
            <person name="D'Souza A.W."/>
            <person name="Potter R.F."/>
            <person name="Wallace M."/>
            <person name="Shupe A."/>
            <person name="Patel S."/>
            <person name="Sun S."/>
            <person name="Gul D."/>
            <person name="Kwon J.H."/>
            <person name="Andleeb S."/>
            <person name="Burnham C.-A.D."/>
            <person name="Dantas G."/>
        </authorList>
    </citation>
    <scope>NUCLEOTIDE SEQUENCE [LARGE SCALE GENOMIC DNA]</scope>
    <source>
        <strain evidence="3 6">WF_348</strain>
    </source>
</reference>
<dbReference type="KEGG" id="efal:FH779_03050"/>
<evidence type="ECO:0000313" key="4">
    <source>
        <dbReference type="EMBL" id="STD54632.1"/>
    </source>
</evidence>
<proteinExistence type="predicted"/>
<reference evidence="2 7" key="3">
    <citation type="submission" date="2019-06" db="EMBL/GenBank/DDBJ databases">
        <title>Emergence of pandrug resistant Empedobacter falsenii in China.</title>
        <authorList>
            <person name="Dong N."/>
            <person name="Chen S."/>
            <person name="Zhang R."/>
        </authorList>
    </citation>
    <scope>NUCLEOTIDE SEQUENCE [LARGE SCALE GENOMIC DNA]</scope>
    <source>
        <strain evidence="2 7">1681-1</strain>
    </source>
</reference>
<dbReference type="Proteomes" id="UP000254737">
    <property type="component" value="Unassembled WGS sequence"/>
</dbReference>
<evidence type="ECO:0000313" key="7">
    <source>
        <dbReference type="Proteomes" id="UP000510643"/>
    </source>
</evidence>
<gene>
    <name evidence="3" type="ORF">EGI89_14095</name>
    <name evidence="2" type="ORF">FH779_03050</name>
    <name evidence="4" type="ORF">NCTC13456_01118</name>
</gene>
<accession>A0A376G553</accession>
<reference evidence="4 5" key="1">
    <citation type="submission" date="2018-06" db="EMBL/GenBank/DDBJ databases">
        <authorList>
            <consortium name="Pathogen Informatics"/>
            <person name="Doyle S."/>
        </authorList>
    </citation>
    <scope>NUCLEOTIDE SEQUENCE [LARGE SCALE GENOMIC DNA]</scope>
    <source>
        <strain evidence="4 5">NCTC13456</strain>
    </source>
</reference>
<organism evidence="4 5">
    <name type="scientific">Empedobacter falsenii</name>
    <dbReference type="NCBI Taxonomy" id="343874"/>
    <lineage>
        <taxon>Bacteria</taxon>
        <taxon>Pseudomonadati</taxon>
        <taxon>Bacteroidota</taxon>
        <taxon>Flavobacteriia</taxon>
        <taxon>Flavobacteriales</taxon>
        <taxon>Weeksellaceae</taxon>
        <taxon>Empedobacter</taxon>
    </lineage>
</organism>
<keyword evidence="7" id="KW-1185">Reference proteome</keyword>
<name>A0A376G553_9FLAO</name>
<evidence type="ECO:0000256" key="1">
    <source>
        <dbReference type="SAM" id="Phobius"/>
    </source>
</evidence>
<evidence type="ECO:0000313" key="6">
    <source>
        <dbReference type="Proteomes" id="UP000267844"/>
    </source>
</evidence>
<dbReference type="Proteomes" id="UP000267844">
    <property type="component" value="Unassembled WGS sequence"/>
</dbReference>
<protein>
    <submittedName>
        <fullName evidence="4">Uncharacterized protein</fullName>
    </submittedName>
</protein>
<evidence type="ECO:0000313" key="2">
    <source>
        <dbReference type="EMBL" id="QLL57126.1"/>
    </source>
</evidence>
<evidence type="ECO:0000313" key="5">
    <source>
        <dbReference type="Proteomes" id="UP000254737"/>
    </source>
</evidence>
<feature type="transmembrane region" description="Helical" evidence="1">
    <location>
        <begin position="52"/>
        <end position="70"/>
    </location>
</feature>
<dbReference type="EMBL" id="UFXS01000001">
    <property type="protein sequence ID" value="STD54632.1"/>
    <property type="molecule type" value="Genomic_DNA"/>
</dbReference>
<sequence>MKVHFSFLEVLYLAQVICCFLFIKYTDGLGYMQGNDFYYTSQLQSSGGEDEVSIYSLGLITILFLFISILSKRKYRVLSFYLLFAYFSLF</sequence>
<dbReference type="AlphaFoldDB" id="A0A376G553"/>
<evidence type="ECO:0000313" key="3">
    <source>
        <dbReference type="EMBL" id="RRT88018.1"/>
    </source>
</evidence>
<keyword evidence="1" id="KW-1133">Transmembrane helix</keyword>
<dbReference type="RefSeq" id="WP_038333836.1">
    <property type="nucleotide sequence ID" value="NZ_CP040908.1"/>
</dbReference>
<keyword evidence="1" id="KW-0472">Membrane</keyword>
<dbReference type="OrthoDB" id="9964209at2"/>
<feature type="transmembrane region" description="Helical" evidence="1">
    <location>
        <begin position="12"/>
        <end position="32"/>
    </location>
</feature>